<evidence type="ECO:0000313" key="2">
    <source>
        <dbReference type="Proteomes" id="UP000501240"/>
    </source>
</evidence>
<sequence length="145" mass="15670">MCEGYFDEAADMIYGMGGDLEISDAGQIAIDMAGRYLRDENDEAAGEALALVAATDFTSELWDYAIDSGSFVNSRVAVEVGTTLLQLTLEKRDIDRAIAIAERSAASHPKVTVIGYRLLVSLAEQEADSVAAVRWKERLGQFTSG</sequence>
<dbReference type="Proteomes" id="UP000501240">
    <property type="component" value="Chromosome"/>
</dbReference>
<dbReference type="EMBL" id="CP053892">
    <property type="protein sequence ID" value="QKG21648.1"/>
    <property type="molecule type" value="Genomic_DNA"/>
</dbReference>
<protein>
    <submittedName>
        <fullName evidence="1">Uncharacterized protein</fullName>
    </submittedName>
</protein>
<evidence type="ECO:0000313" key="1">
    <source>
        <dbReference type="EMBL" id="QKG21648.1"/>
    </source>
</evidence>
<organism evidence="1 2">
    <name type="scientific">Actinomadura verrucosospora</name>
    <dbReference type="NCBI Taxonomy" id="46165"/>
    <lineage>
        <taxon>Bacteria</taxon>
        <taxon>Bacillati</taxon>
        <taxon>Actinomycetota</taxon>
        <taxon>Actinomycetes</taxon>
        <taxon>Streptosporangiales</taxon>
        <taxon>Thermomonosporaceae</taxon>
        <taxon>Actinomadura</taxon>
    </lineage>
</organism>
<dbReference type="AlphaFoldDB" id="A0A7D4ALU8"/>
<proteinExistence type="predicted"/>
<accession>A0A7D4ALU8</accession>
<name>A0A7D4ALU8_ACTVE</name>
<gene>
    <name evidence="1" type="ORF">ACTIVE_3286</name>
</gene>
<keyword evidence="2" id="KW-1185">Reference proteome</keyword>
<reference evidence="1 2" key="1">
    <citation type="submission" date="2020-05" db="EMBL/GenBank/DDBJ databases">
        <title>Actinomadura verrucosospora NRRL-B18236 (PFL_A860) Genome sequencing and assembly.</title>
        <authorList>
            <person name="Samborskyy M."/>
        </authorList>
    </citation>
    <scope>NUCLEOTIDE SEQUENCE [LARGE SCALE GENOMIC DNA]</scope>
    <source>
        <strain evidence="1 2">NRRL:B18236</strain>
    </source>
</reference>